<dbReference type="SMART" id="SM00331">
    <property type="entry name" value="PP2C_SIG"/>
    <property type="match status" value="1"/>
</dbReference>
<dbReference type="EMBL" id="WINI01000007">
    <property type="protein sequence ID" value="MQR01919.1"/>
    <property type="molecule type" value="Genomic_DNA"/>
</dbReference>
<evidence type="ECO:0000259" key="1">
    <source>
        <dbReference type="PROSITE" id="PS51746"/>
    </source>
</evidence>
<comment type="caution">
    <text evidence="2">The sequence shown here is derived from an EMBL/GenBank/DDBJ whole genome shotgun (WGS) entry which is preliminary data.</text>
</comment>
<name>A0A843YQ58_9BURK</name>
<dbReference type="Proteomes" id="UP000451565">
    <property type="component" value="Unassembled WGS sequence"/>
</dbReference>
<organism evidence="2 3">
    <name type="scientific">Glaciimonas soli</name>
    <dbReference type="NCBI Taxonomy" id="2590999"/>
    <lineage>
        <taxon>Bacteria</taxon>
        <taxon>Pseudomonadati</taxon>
        <taxon>Pseudomonadota</taxon>
        <taxon>Betaproteobacteria</taxon>
        <taxon>Burkholderiales</taxon>
        <taxon>Oxalobacteraceae</taxon>
        <taxon>Glaciimonas</taxon>
    </lineage>
</organism>
<proteinExistence type="predicted"/>
<dbReference type="InterPro" id="IPR001932">
    <property type="entry name" value="PPM-type_phosphatase-like_dom"/>
</dbReference>
<dbReference type="PANTHER" id="PTHR13832">
    <property type="entry name" value="PROTEIN PHOSPHATASE 2C"/>
    <property type="match status" value="1"/>
</dbReference>
<reference evidence="2 3" key="1">
    <citation type="submission" date="2019-10" db="EMBL/GenBank/DDBJ databases">
        <title>Glaciimonas soli sp. nov., a psychrophilic bacterium isolated from the forest soil of a high elevation mountain in Taiwan.</title>
        <authorList>
            <person name="Wang L.-T."/>
            <person name="Shieh W.Y."/>
        </authorList>
    </citation>
    <scope>NUCLEOTIDE SEQUENCE [LARGE SCALE GENOMIC DNA]</scope>
    <source>
        <strain evidence="2 3">GS1</strain>
    </source>
</reference>
<dbReference type="PANTHER" id="PTHR13832:SF827">
    <property type="entry name" value="PROTEIN PHOSPHATASE 1L"/>
    <property type="match status" value="1"/>
</dbReference>
<dbReference type="CDD" id="cd00143">
    <property type="entry name" value="PP2Cc"/>
    <property type="match status" value="1"/>
</dbReference>
<dbReference type="OrthoDB" id="9801841at2"/>
<dbReference type="SMART" id="SM00332">
    <property type="entry name" value="PP2Cc"/>
    <property type="match status" value="1"/>
</dbReference>
<gene>
    <name evidence="2" type="ORF">GEV47_14670</name>
</gene>
<feature type="domain" description="PPM-type phosphatase" evidence="1">
    <location>
        <begin position="6"/>
        <end position="268"/>
    </location>
</feature>
<dbReference type="PROSITE" id="PS51746">
    <property type="entry name" value="PPM_2"/>
    <property type="match status" value="1"/>
</dbReference>
<evidence type="ECO:0000313" key="2">
    <source>
        <dbReference type="EMBL" id="MQR01919.1"/>
    </source>
</evidence>
<dbReference type="Pfam" id="PF13672">
    <property type="entry name" value="PP2C_2"/>
    <property type="match status" value="1"/>
</dbReference>
<keyword evidence="3" id="KW-1185">Reference proteome</keyword>
<dbReference type="SUPFAM" id="SSF81606">
    <property type="entry name" value="PP2C-like"/>
    <property type="match status" value="1"/>
</dbReference>
<dbReference type="Gene3D" id="3.60.40.10">
    <property type="entry name" value="PPM-type phosphatase domain"/>
    <property type="match status" value="1"/>
</dbReference>
<sequence>MLKHLKYSFFAKTDVGRVRPQNEDAIAVREGLQLAVLADGMGGYNAGEVASNIAITVIPEEVERQLQENVYHHPDDQVALRRMCLMQAVRKANAEIISAARNEPAYRGMGTTVVVAWLQQNAICIAHVGDSRVYRFRSVEVAPEHAKDAVESTNEFLQLTRDHSVLQEQIEAGLVAPDEALYALNRNVITRAVGVDYQLIVDVNEHPLQVGDMYLLCSDGLSDRLSSAEMKAIIRDADGDLGLTCDNLVQAANAAGGQDNISAILIKISGEE</sequence>
<dbReference type="InterPro" id="IPR015655">
    <property type="entry name" value="PP2C"/>
</dbReference>
<dbReference type="AlphaFoldDB" id="A0A843YQ58"/>
<protein>
    <submittedName>
        <fullName evidence="2">Protein phosphatase</fullName>
    </submittedName>
</protein>
<dbReference type="RefSeq" id="WP_153235495.1">
    <property type="nucleotide sequence ID" value="NZ_WINI01000007.1"/>
</dbReference>
<dbReference type="GO" id="GO:0004722">
    <property type="term" value="F:protein serine/threonine phosphatase activity"/>
    <property type="evidence" value="ECO:0007669"/>
    <property type="project" value="InterPro"/>
</dbReference>
<evidence type="ECO:0000313" key="3">
    <source>
        <dbReference type="Proteomes" id="UP000451565"/>
    </source>
</evidence>
<dbReference type="InterPro" id="IPR036457">
    <property type="entry name" value="PPM-type-like_dom_sf"/>
</dbReference>
<accession>A0A843YQ58</accession>